<evidence type="ECO:0000259" key="6">
    <source>
        <dbReference type="Pfam" id="PF04116"/>
    </source>
</evidence>
<gene>
    <name evidence="7" type="ORF">LGH74_12385</name>
</gene>
<reference evidence="7" key="1">
    <citation type="submission" date="2021-10" db="EMBL/GenBank/DDBJ databases">
        <authorList>
            <person name="Dean J.D."/>
            <person name="Kim M.K."/>
            <person name="Newey C.N."/>
            <person name="Stoker T.S."/>
            <person name="Thompson D.W."/>
            <person name="Grose J.H."/>
        </authorList>
    </citation>
    <scope>NUCLEOTIDE SEQUENCE</scope>
    <source>
        <strain evidence="7">BT178</strain>
    </source>
</reference>
<keyword evidence="4 5" id="KW-0472">Membrane</keyword>
<feature type="domain" description="Fatty acid hydroxylase" evidence="6">
    <location>
        <begin position="100"/>
        <end position="235"/>
    </location>
</feature>
<organism evidence="7 8">
    <name type="scientific">Hymenobacter lucidus</name>
    <dbReference type="NCBI Taxonomy" id="2880930"/>
    <lineage>
        <taxon>Bacteria</taxon>
        <taxon>Pseudomonadati</taxon>
        <taxon>Bacteroidota</taxon>
        <taxon>Cytophagia</taxon>
        <taxon>Cytophagales</taxon>
        <taxon>Hymenobacteraceae</taxon>
        <taxon>Hymenobacter</taxon>
    </lineage>
</organism>
<evidence type="ECO:0000256" key="5">
    <source>
        <dbReference type="SAM" id="Phobius"/>
    </source>
</evidence>
<feature type="transmembrane region" description="Helical" evidence="5">
    <location>
        <begin position="156"/>
        <end position="177"/>
    </location>
</feature>
<dbReference type="Pfam" id="PF04116">
    <property type="entry name" value="FA_hydroxylase"/>
    <property type="match status" value="1"/>
</dbReference>
<accession>A0ABS8ARC8</accession>
<keyword evidence="8" id="KW-1185">Reference proteome</keyword>
<dbReference type="InterPro" id="IPR006694">
    <property type="entry name" value="Fatty_acid_hydroxylase"/>
</dbReference>
<feature type="transmembrane region" description="Helical" evidence="5">
    <location>
        <begin position="62"/>
        <end position="85"/>
    </location>
</feature>
<keyword evidence="2 5" id="KW-0812">Transmembrane</keyword>
<evidence type="ECO:0000256" key="1">
    <source>
        <dbReference type="ARBA" id="ARBA00004370"/>
    </source>
</evidence>
<name>A0ABS8ARC8_9BACT</name>
<evidence type="ECO:0000256" key="4">
    <source>
        <dbReference type="ARBA" id="ARBA00023136"/>
    </source>
</evidence>
<dbReference type="Proteomes" id="UP001165296">
    <property type="component" value="Unassembled WGS sequence"/>
</dbReference>
<feature type="transmembrane region" description="Helical" evidence="5">
    <location>
        <begin position="21"/>
        <end position="42"/>
    </location>
</feature>
<evidence type="ECO:0000313" key="8">
    <source>
        <dbReference type="Proteomes" id="UP001165296"/>
    </source>
</evidence>
<feature type="transmembrane region" description="Helical" evidence="5">
    <location>
        <begin position="97"/>
        <end position="118"/>
    </location>
</feature>
<protein>
    <submittedName>
        <fullName evidence="7">Sterol desaturase family protein</fullName>
    </submittedName>
</protein>
<comment type="caution">
    <text evidence="7">The sequence shown here is derived from an EMBL/GenBank/DDBJ whole genome shotgun (WGS) entry which is preliminary data.</text>
</comment>
<dbReference type="PANTHER" id="PTHR11863">
    <property type="entry name" value="STEROL DESATURASE"/>
    <property type="match status" value="1"/>
</dbReference>
<evidence type="ECO:0000313" key="7">
    <source>
        <dbReference type="EMBL" id="MCB2408777.1"/>
    </source>
</evidence>
<comment type="subcellular location">
    <subcellularLocation>
        <location evidence="1">Membrane</location>
    </subcellularLocation>
</comment>
<proteinExistence type="predicted"/>
<dbReference type="RefSeq" id="WP_226176143.1">
    <property type="nucleotide sequence ID" value="NZ_JAJADR010000003.1"/>
</dbReference>
<sequence>MPLSLDSLKALSWQAALPLFLVENLVVLLLAVGFGYLLQGLFGRARALGPLYQPVSAQQVRLATSTLLLNTGITFVGFLLCRHGFIQIREDVSWRVLLDFLVLFLGMDLLMYVFHYFIHHSVLYRWVHGLHHHYTSPQPLDLFVLHPLETVGFGGLWLLLMALYPASLTAIVAYLTVNVLFGALGHCGVEPFPASWARHPLLRHLGSSGFHFQHHQHDTHNFGFYTSLWDRLFGTYAAGPEQKEGAA</sequence>
<dbReference type="EMBL" id="JAJADR010000003">
    <property type="protein sequence ID" value="MCB2408777.1"/>
    <property type="molecule type" value="Genomic_DNA"/>
</dbReference>
<evidence type="ECO:0000256" key="3">
    <source>
        <dbReference type="ARBA" id="ARBA00022989"/>
    </source>
</evidence>
<keyword evidence="3 5" id="KW-1133">Transmembrane helix</keyword>
<dbReference type="InterPro" id="IPR050307">
    <property type="entry name" value="Sterol_Desaturase_Related"/>
</dbReference>
<evidence type="ECO:0000256" key="2">
    <source>
        <dbReference type="ARBA" id="ARBA00022692"/>
    </source>
</evidence>